<evidence type="ECO:0000313" key="3">
    <source>
        <dbReference type="EMBL" id="PMD17510.1"/>
    </source>
</evidence>
<dbReference type="GO" id="GO:0031261">
    <property type="term" value="C:DNA replication preinitiation complex"/>
    <property type="evidence" value="ECO:0007669"/>
    <property type="project" value="TreeGrafter"/>
</dbReference>
<feature type="region of interest" description="Disordered" evidence="1">
    <location>
        <begin position="545"/>
        <end position="601"/>
    </location>
</feature>
<feature type="compositionally biased region" description="Polar residues" evidence="1">
    <location>
        <begin position="218"/>
        <end position="229"/>
    </location>
</feature>
<proteinExistence type="predicted"/>
<dbReference type="InterPro" id="IPR013948">
    <property type="entry name" value="DNA_replication_reg_Sld3_C"/>
</dbReference>
<feature type="region of interest" description="Disordered" evidence="1">
    <location>
        <begin position="1"/>
        <end position="48"/>
    </location>
</feature>
<feature type="compositionally biased region" description="Low complexity" evidence="1">
    <location>
        <begin position="559"/>
        <end position="574"/>
    </location>
</feature>
<dbReference type="PANTHER" id="PTHR28067:SF1">
    <property type="entry name" value="DNA REPLICATION REGULATOR SLD3"/>
    <property type="match status" value="1"/>
</dbReference>
<evidence type="ECO:0000259" key="2">
    <source>
        <dbReference type="Pfam" id="PF08639"/>
    </source>
</evidence>
<dbReference type="STRING" id="1745343.A0A2J6PU00"/>
<reference evidence="3 4" key="1">
    <citation type="submission" date="2016-05" db="EMBL/GenBank/DDBJ databases">
        <title>A degradative enzymes factory behind the ericoid mycorrhizal symbiosis.</title>
        <authorList>
            <consortium name="DOE Joint Genome Institute"/>
            <person name="Martino E."/>
            <person name="Morin E."/>
            <person name="Grelet G."/>
            <person name="Kuo A."/>
            <person name="Kohler A."/>
            <person name="Daghino S."/>
            <person name="Barry K."/>
            <person name="Choi C."/>
            <person name="Cichocki N."/>
            <person name="Clum A."/>
            <person name="Copeland A."/>
            <person name="Hainaut M."/>
            <person name="Haridas S."/>
            <person name="Labutti K."/>
            <person name="Lindquist E."/>
            <person name="Lipzen A."/>
            <person name="Khouja H.-R."/>
            <person name="Murat C."/>
            <person name="Ohm R."/>
            <person name="Olson A."/>
            <person name="Spatafora J."/>
            <person name="Veneault-Fourrey C."/>
            <person name="Henrissat B."/>
            <person name="Grigoriev I."/>
            <person name="Martin F."/>
            <person name="Perotto S."/>
        </authorList>
    </citation>
    <scope>NUCLEOTIDE SEQUENCE [LARGE SCALE GENOMIC DNA]</scope>
    <source>
        <strain evidence="3 4">UAMH 7357</strain>
    </source>
</reference>
<dbReference type="Proteomes" id="UP000235672">
    <property type="component" value="Unassembled WGS sequence"/>
</dbReference>
<organism evidence="3 4">
    <name type="scientific">Hyaloscypha hepaticicola</name>
    <dbReference type="NCBI Taxonomy" id="2082293"/>
    <lineage>
        <taxon>Eukaryota</taxon>
        <taxon>Fungi</taxon>
        <taxon>Dikarya</taxon>
        <taxon>Ascomycota</taxon>
        <taxon>Pezizomycotina</taxon>
        <taxon>Leotiomycetes</taxon>
        <taxon>Helotiales</taxon>
        <taxon>Hyaloscyphaceae</taxon>
        <taxon>Hyaloscypha</taxon>
    </lineage>
</organism>
<keyword evidence="4" id="KW-1185">Reference proteome</keyword>
<gene>
    <name evidence="3" type="ORF">NA56DRAFT_672756</name>
</gene>
<sequence>MSGQEEHHGSDASNKTQTRSGITTPTSDNFVNPSDGANSGLKKRKRDGNTMEDLLKDAFVVRPYPSTLSGKTRTLQPLMLLPRSKLPLSSLDIASSARTLGQSRLFETHVKILELEERMGSQPMVLIARLDDTRTLCAVERESRGLYALCQLGSWVNFQGLKAEAVASKQDVQKISEKGFPGSAITQTAVPLATPESSKYSKKKRLAIEAIQSMVKRPSTSLATDSQESPIEPAPATPQLPTGDGVAPPPQEEAAAQLTAAEIFENVRNQYFEALYLSKASLAYFAKAPLSRARAAFHLDYDSTLDLHDYIAFLESLVMSTTMIDKKYRDGVPNCIALIDIQDHSADDATQASGKSRKRKSTKKMKLGKTGLYPTEDILIRRWWASHDDDAESGAPGNSRDELTKSRISQLRIRETQLQMIVILEVLALQPLASTTEDVGIGLPATLPTSEIVEAKDKPTKTKKPDHLTMLIDVHIDRLCIWQSIALEAGKPSINDPEHPSETPAGTTGAVKHADNTLRDFCIEIIAPFFSSRLPDRCATINRKLGGPVVVSPPRPKLSKSASFSSAPSRPGAATKRPIPVKPRRSLQRVLTDDRERRSISRGPNKAIALMRSATMPTLPGVKREVSEAPSLSSIPSADSQSLEANRGGVLKSKRFFQREVDLSSLVPEGTVNTKAKKQAIIEAELKDAISALKRPNRELAGKSLVETAEKRAASASHARKSKKPIRNPLFQGVQISATPKANRMKDMVPESQPSSLARSIEGSESAVIPVSSLPRIPQSALRPSFEGVPKKNPLYTAVQATPSRKAGSGSSRKGGLLSAPEPDYNGYLASSPLHVRRSSAQLFTAASDSTAKGLSEFQSHGIQETPVKRRKELMFDHRHPAVTGPGSDKENEYDILGRGKTLVNNPSQESGRGEESIYKSLGWDDDVDDIDDLV</sequence>
<feature type="compositionally biased region" description="Acidic residues" evidence="1">
    <location>
        <begin position="924"/>
        <end position="935"/>
    </location>
</feature>
<feature type="compositionally biased region" description="Basic and acidic residues" evidence="1">
    <location>
        <begin position="1"/>
        <end position="10"/>
    </location>
</feature>
<protein>
    <recommendedName>
        <fullName evidence="2">DNA replication regulator Sld3 C-terminal domain-containing protein</fullName>
    </recommendedName>
</protein>
<feature type="domain" description="DNA replication regulator Sld3 C-terminal" evidence="2">
    <location>
        <begin position="262"/>
        <end position="805"/>
    </location>
</feature>
<dbReference type="AlphaFoldDB" id="A0A2J6PU00"/>
<evidence type="ECO:0000313" key="4">
    <source>
        <dbReference type="Proteomes" id="UP000235672"/>
    </source>
</evidence>
<dbReference type="EMBL" id="KZ613499">
    <property type="protein sequence ID" value="PMD17510.1"/>
    <property type="molecule type" value="Genomic_DNA"/>
</dbReference>
<accession>A0A2J6PU00</accession>
<feature type="region of interest" description="Disordered" evidence="1">
    <location>
        <begin position="781"/>
        <end position="820"/>
    </location>
</feature>
<feature type="compositionally biased region" description="Polar residues" evidence="1">
    <location>
        <begin position="11"/>
        <end position="37"/>
    </location>
</feature>
<name>A0A2J6PU00_9HELO</name>
<feature type="compositionally biased region" description="Low complexity" evidence="1">
    <location>
        <begin position="804"/>
        <end position="820"/>
    </location>
</feature>
<feature type="region of interest" description="Disordered" evidence="1">
    <location>
        <begin position="217"/>
        <end position="253"/>
    </location>
</feature>
<dbReference type="OrthoDB" id="5395343at2759"/>
<dbReference type="InterPro" id="IPR042511">
    <property type="entry name" value="Sld3"/>
</dbReference>
<dbReference type="Pfam" id="PF08639">
    <property type="entry name" value="Sld3_STD"/>
    <property type="match status" value="1"/>
</dbReference>
<evidence type="ECO:0000256" key="1">
    <source>
        <dbReference type="SAM" id="MobiDB-lite"/>
    </source>
</evidence>
<dbReference type="GO" id="GO:0006270">
    <property type="term" value="P:DNA replication initiation"/>
    <property type="evidence" value="ECO:0007669"/>
    <property type="project" value="InterPro"/>
</dbReference>
<dbReference type="Gene3D" id="1.20.58.2130">
    <property type="match status" value="1"/>
</dbReference>
<dbReference type="PANTHER" id="PTHR28067">
    <property type="entry name" value="DNA REPLICATION REGULATOR SLD3"/>
    <property type="match status" value="1"/>
</dbReference>
<feature type="region of interest" description="Disordered" evidence="1">
    <location>
        <begin position="901"/>
        <end position="935"/>
    </location>
</feature>